<keyword evidence="1" id="KW-0472">Membrane</keyword>
<evidence type="ECO:0008006" key="4">
    <source>
        <dbReference type="Google" id="ProtNLM"/>
    </source>
</evidence>
<keyword evidence="1" id="KW-1133">Transmembrane helix</keyword>
<keyword evidence="3" id="KW-1185">Reference proteome</keyword>
<accession>A0A1A9X2U5</accession>
<reference evidence="2" key="2">
    <citation type="submission" date="2020-05" db="UniProtKB">
        <authorList>
            <consortium name="EnsemblMetazoa"/>
        </authorList>
    </citation>
    <scope>IDENTIFICATION</scope>
    <source>
        <strain evidence="2">IAEA</strain>
    </source>
</reference>
<dbReference type="VEuPathDB" id="VectorBase:GBRI042299"/>
<protein>
    <recommendedName>
        <fullName evidence="4">Transmembrane protein</fullName>
    </recommendedName>
</protein>
<organism evidence="2 3">
    <name type="scientific">Glossina brevipalpis</name>
    <dbReference type="NCBI Taxonomy" id="37001"/>
    <lineage>
        <taxon>Eukaryota</taxon>
        <taxon>Metazoa</taxon>
        <taxon>Ecdysozoa</taxon>
        <taxon>Arthropoda</taxon>
        <taxon>Hexapoda</taxon>
        <taxon>Insecta</taxon>
        <taxon>Pterygota</taxon>
        <taxon>Neoptera</taxon>
        <taxon>Endopterygota</taxon>
        <taxon>Diptera</taxon>
        <taxon>Brachycera</taxon>
        <taxon>Muscomorpha</taxon>
        <taxon>Hippoboscoidea</taxon>
        <taxon>Glossinidae</taxon>
        <taxon>Glossina</taxon>
    </lineage>
</organism>
<reference evidence="3" key="1">
    <citation type="submission" date="2014-03" db="EMBL/GenBank/DDBJ databases">
        <authorList>
            <person name="Aksoy S."/>
            <person name="Warren W."/>
            <person name="Wilson R.K."/>
        </authorList>
    </citation>
    <scope>NUCLEOTIDE SEQUENCE [LARGE SCALE GENOMIC DNA]</scope>
    <source>
        <strain evidence="3">IAEA</strain>
    </source>
</reference>
<dbReference type="AlphaFoldDB" id="A0A1A9X2U5"/>
<proteinExistence type="predicted"/>
<name>A0A1A9X2U5_9MUSC</name>
<evidence type="ECO:0000256" key="1">
    <source>
        <dbReference type="SAM" id="Phobius"/>
    </source>
</evidence>
<feature type="transmembrane region" description="Helical" evidence="1">
    <location>
        <begin position="66"/>
        <end position="83"/>
    </location>
</feature>
<keyword evidence="1" id="KW-0812">Transmembrane</keyword>
<dbReference type="EnsemblMetazoa" id="GBRI042299-RA">
    <property type="protein sequence ID" value="GBRI042299-PA"/>
    <property type="gene ID" value="GBRI042299"/>
</dbReference>
<dbReference type="Proteomes" id="UP000091820">
    <property type="component" value="Unassembled WGS sequence"/>
</dbReference>
<sequence length="87" mass="9877">MDIRIKTSDYLLVVMIHYDLLRKQRYVAAFVFPSARCVKCNTETRNECYCRSKCVSTSTSAKLKNIVVVVVVVVVYLTVQAIVSNLV</sequence>
<evidence type="ECO:0000313" key="2">
    <source>
        <dbReference type="EnsemblMetazoa" id="GBRI042299-PA"/>
    </source>
</evidence>
<evidence type="ECO:0000313" key="3">
    <source>
        <dbReference type="Proteomes" id="UP000091820"/>
    </source>
</evidence>